<sequence length="212" mass="23868">MPPNDKTEEWLDTLAFGAGKVRFDDNRPLVAGNTGKLIARKMVFASDGRLSRYHFPEGASVGPDGFIKQDKKIPFVRQIDLAPLTMTVRGMSPDTTYEILSQLAPTGRTQALEGTACAEYKFTQGNHGQTEFWLDPKVDYLPRRIQITHRDGSFDRLDIQYSPHDVVGWIPTTWNRTRLSSSGKILISVKATVERVKINAPIPDSDFEIQFQ</sequence>
<comment type="caution">
    <text evidence="1">The sequence shown here is derived from an EMBL/GenBank/DDBJ whole genome shotgun (WGS) entry which is preliminary data.</text>
</comment>
<proteinExistence type="predicted"/>
<organism evidence="1 2">
    <name type="scientific">Fimbriiglobus ruber</name>
    <dbReference type="NCBI Taxonomy" id="1908690"/>
    <lineage>
        <taxon>Bacteria</taxon>
        <taxon>Pseudomonadati</taxon>
        <taxon>Planctomycetota</taxon>
        <taxon>Planctomycetia</taxon>
        <taxon>Gemmatales</taxon>
        <taxon>Gemmataceae</taxon>
        <taxon>Fimbriiglobus</taxon>
    </lineage>
</organism>
<dbReference type="Proteomes" id="UP000214646">
    <property type="component" value="Unassembled WGS sequence"/>
</dbReference>
<dbReference type="AlphaFoldDB" id="A0A225DPP9"/>
<accession>A0A225DPP9</accession>
<protein>
    <submittedName>
        <fullName evidence="1">Uncharacterized protein</fullName>
    </submittedName>
</protein>
<gene>
    <name evidence="1" type="ORF">FRUB_02971</name>
</gene>
<name>A0A225DPP9_9BACT</name>
<dbReference type="EMBL" id="NIDE01000004">
    <property type="protein sequence ID" value="OWK43372.1"/>
    <property type="molecule type" value="Genomic_DNA"/>
</dbReference>
<evidence type="ECO:0000313" key="2">
    <source>
        <dbReference type="Proteomes" id="UP000214646"/>
    </source>
</evidence>
<reference evidence="2" key="1">
    <citation type="submission" date="2017-06" db="EMBL/GenBank/DDBJ databases">
        <title>Genome analysis of Fimbriiglobus ruber SP5, the first member of the order Planctomycetales with confirmed chitinolytic capability.</title>
        <authorList>
            <person name="Ravin N.V."/>
            <person name="Rakitin A.L."/>
            <person name="Ivanova A.A."/>
            <person name="Beletsky A.V."/>
            <person name="Kulichevskaya I.S."/>
            <person name="Mardanov A.V."/>
            <person name="Dedysh S.N."/>
        </authorList>
    </citation>
    <scope>NUCLEOTIDE SEQUENCE [LARGE SCALE GENOMIC DNA]</scope>
    <source>
        <strain evidence="2">SP5</strain>
    </source>
</reference>
<evidence type="ECO:0000313" key="1">
    <source>
        <dbReference type="EMBL" id="OWK43372.1"/>
    </source>
</evidence>
<keyword evidence="2" id="KW-1185">Reference proteome</keyword>